<evidence type="ECO:0000259" key="15">
    <source>
        <dbReference type="SMART" id="SM00856"/>
    </source>
</evidence>
<evidence type="ECO:0000256" key="13">
    <source>
        <dbReference type="RuleBase" id="RU000589"/>
    </source>
</evidence>
<evidence type="ECO:0000256" key="12">
    <source>
        <dbReference type="ARBA" id="ARBA00047928"/>
    </source>
</evidence>
<dbReference type="InterPro" id="IPR012334">
    <property type="entry name" value="Pectin_lyas_fold"/>
</dbReference>
<evidence type="ECO:0000256" key="7">
    <source>
        <dbReference type="ARBA" id="ARBA00022801"/>
    </source>
</evidence>
<dbReference type="GO" id="GO:0004857">
    <property type="term" value="F:enzyme inhibitor activity"/>
    <property type="evidence" value="ECO:0007669"/>
    <property type="project" value="InterPro"/>
</dbReference>
<evidence type="ECO:0000256" key="5">
    <source>
        <dbReference type="ARBA" id="ARBA00013229"/>
    </source>
</evidence>
<name>S8C9J5_9LAMI</name>
<evidence type="ECO:0000256" key="9">
    <source>
        <dbReference type="ARBA" id="ARBA00023157"/>
    </source>
</evidence>
<dbReference type="EMBL" id="AUSU01005470">
    <property type="protein sequence ID" value="EPS63460.1"/>
    <property type="molecule type" value="Genomic_DNA"/>
</dbReference>
<dbReference type="Pfam" id="PF04043">
    <property type="entry name" value="PMEI"/>
    <property type="match status" value="1"/>
</dbReference>
<accession>S8C9J5</accession>
<keyword evidence="9" id="KW-1015">Disulfide bond</keyword>
<dbReference type="OrthoDB" id="2019149at2759"/>
<comment type="catalytic activity">
    <reaction evidence="12 13">
        <text>[(1-&gt;4)-alpha-D-galacturonosyl methyl ester](n) + n H2O = [(1-&gt;4)-alpha-D-galacturonosyl](n) + n methanol + n H(+)</text>
        <dbReference type="Rhea" id="RHEA:22380"/>
        <dbReference type="Rhea" id="RHEA-COMP:14570"/>
        <dbReference type="Rhea" id="RHEA-COMP:14573"/>
        <dbReference type="ChEBI" id="CHEBI:15377"/>
        <dbReference type="ChEBI" id="CHEBI:15378"/>
        <dbReference type="ChEBI" id="CHEBI:17790"/>
        <dbReference type="ChEBI" id="CHEBI:140522"/>
        <dbReference type="ChEBI" id="CHEBI:140523"/>
        <dbReference type="EC" id="3.1.1.11"/>
    </reaction>
</comment>
<evidence type="ECO:0000313" key="17">
    <source>
        <dbReference type="Proteomes" id="UP000015453"/>
    </source>
</evidence>
<keyword evidence="14" id="KW-1133">Transmembrane helix</keyword>
<comment type="caution">
    <text evidence="16">The sequence shown here is derived from an EMBL/GenBank/DDBJ whole genome shotgun (WGS) entry which is preliminary data.</text>
</comment>
<keyword evidence="10" id="KW-0325">Glycoprotein</keyword>
<keyword evidence="6 13" id="KW-0134">Cell wall</keyword>
<keyword evidence="14" id="KW-0812">Transmembrane</keyword>
<reference evidence="16 17" key="1">
    <citation type="journal article" date="2013" name="BMC Genomics">
        <title>The miniature genome of a carnivorous plant Genlisea aurea contains a low number of genes and short non-coding sequences.</title>
        <authorList>
            <person name="Leushkin E.V."/>
            <person name="Sutormin R.A."/>
            <person name="Nabieva E.R."/>
            <person name="Penin A.A."/>
            <person name="Kondrashov A.S."/>
            <person name="Logacheva M.D."/>
        </authorList>
    </citation>
    <scope>NUCLEOTIDE SEQUENCE [LARGE SCALE GENOMIC DNA]</scope>
</reference>
<comment type="similarity">
    <text evidence="3">In the N-terminal section; belongs to the PMEI family.</text>
</comment>
<evidence type="ECO:0000256" key="2">
    <source>
        <dbReference type="ARBA" id="ARBA00005184"/>
    </source>
</evidence>
<dbReference type="SMART" id="SM00856">
    <property type="entry name" value="PMEI"/>
    <property type="match status" value="1"/>
</dbReference>
<evidence type="ECO:0000256" key="11">
    <source>
        <dbReference type="ARBA" id="ARBA00023316"/>
    </source>
</evidence>
<evidence type="ECO:0000313" key="16">
    <source>
        <dbReference type="EMBL" id="EPS63460.1"/>
    </source>
</evidence>
<feature type="domain" description="Pectinesterase inhibitor" evidence="15">
    <location>
        <begin position="62"/>
        <end position="208"/>
    </location>
</feature>
<keyword evidence="17" id="KW-1185">Reference proteome</keyword>
<dbReference type="CDD" id="cd15798">
    <property type="entry name" value="PMEI-like_3"/>
    <property type="match status" value="1"/>
</dbReference>
<dbReference type="NCBIfam" id="TIGR01614">
    <property type="entry name" value="PME_inhib"/>
    <property type="match status" value="1"/>
</dbReference>
<gene>
    <name evidence="16" type="ORF">M569_11324</name>
</gene>
<keyword evidence="11 13" id="KW-0961">Cell wall biogenesis/degradation</keyword>
<comment type="similarity">
    <text evidence="4">In the C-terminal section; belongs to the pectinesterase family.</text>
</comment>
<dbReference type="PANTHER" id="PTHR31707">
    <property type="entry name" value="PECTINESTERASE"/>
    <property type="match status" value="1"/>
</dbReference>
<dbReference type="PROSITE" id="PS00800">
    <property type="entry name" value="PECTINESTERASE_1"/>
    <property type="match status" value="1"/>
</dbReference>
<dbReference type="Proteomes" id="UP000015453">
    <property type="component" value="Unassembled WGS sequence"/>
</dbReference>
<dbReference type="InterPro" id="IPR011050">
    <property type="entry name" value="Pectin_lyase_fold/virulence"/>
</dbReference>
<comment type="pathway">
    <text evidence="2 13">Glycan metabolism; pectin degradation; 2-dehydro-3-deoxy-D-gluconate from pectin: step 1/5.</text>
</comment>
<protein>
    <recommendedName>
        <fullName evidence="5 13">Pectinesterase</fullName>
        <ecNumber evidence="5 13">3.1.1.11</ecNumber>
    </recommendedName>
</protein>
<keyword evidence="8 13" id="KW-0063">Aspartyl esterase</keyword>
<dbReference type="GO" id="GO:0042545">
    <property type="term" value="P:cell wall modification"/>
    <property type="evidence" value="ECO:0007669"/>
    <property type="project" value="UniProtKB-UniRule"/>
</dbReference>
<dbReference type="SUPFAM" id="SSF51126">
    <property type="entry name" value="Pectin lyase-like"/>
    <property type="match status" value="1"/>
</dbReference>
<dbReference type="SUPFAM" id="SSF101148">
    <property type="entry name" value="Plant invertase/pectin methylesterase inhibitor"/>
    <property type="match status" value="1"/>
</dbReference>
<dbReference type="UniPathway" id="UPA00545">
    <property type="reaction ID" value="UER00823"/>
</dbReference>
<dbReference type="Gene3D" id="1.20.140.40">
    <property type="entry name" value="Invertase/pectin methylesterase inhibitor family protein"/>
    <property type="match status" value="1"/>
</dbReference>
<dbReference type="AlphaFoldDB" id="S8C9J5"/>
<dbReference type="Pfam" id="PF01095">
    <property type="entry name" value="Pectinesterase"/>
    <property type="match status" value="1"/>
</dbReference>
<dbReference type="GO" id="GO:0030599">
    <property type="term" value="F:pectinesterase activity"/>
    <property type="evidence" value="ECO:0007669"/>
    <property type="project" value="UniProtKB-UniRule"/>
</dbReference>
<evidence type="ECO:0000256" key="4">
    <source>
        <dbReference type="ARBA" id="ARBA00007786"/>
    </source>
</evidence>
<dbReference type="InterPro" id="IPR006501">
    <property type="entry name" value="Pectinesterase_inhib_dom"/>
</dbReference>
<keyword evidence="7 13" id="KW-0378">Hydrolase</keyword>
<evidence type="ECO:0000256" key="14">
    <source>
        <dbReference type="SAM" id="Phobius"/>
    </source>
</evidence>
<dbReference type="EC" id="3.1.1.11" evidence="5 13"/>
<dbReference type="InterPro" id="IPR035513">
    <property type="entry name" value="Invertase/methylesterase_inhib"/>
</dbReference>
<dbReference type="GO" id="GO:0045490">
    <property type="term" value="P:pectin catabolic process"/>
    <property type="evidence" value="ECO:0007669"/>
    <property type="project" value="UniProtKB-UniRule"/>
</dbReference>
<sequence length="336" mass="35780">MDTVNSFKGYGKVDPAQEAAFRKKTRKRIIILSVSVILLLVLVIAIVAGTAARRRTHGGGSTIDAALKSICGVTLYPESCIASLGGSNSSDPEKVFRLSLSLLASSLQRLTSFPGQYSTRTENPMVKQALIVCGTVLSDAVDSLNDSVSALGAPSSQRVDDLKTWLSTVITDQQACLDALGEVNATFVDEVKLLMRNATELASNGLAIVSKLIGILKDFKIPGSRRLLSGDGGGFPSWVTPADRRLLQSSQPVPNVTVARDGTGDVMTVAAAVQRIPSKSNYRFVIYVKSGVYVENVLLLKSHWNVMIYGDGMTATVISGSLNFVDGTPTFSTATF</sequence>
<dbReference type="InterPro" id="IPR018040">
    <property type="entry name" value="Pectinesterase_Tyr_AS"/>
</dbReference>
<dbReference type="InterPro" id="IPR000070">
    <property type="entry name" value="Pectinesterase_cat"/>
</dbReference>
<feature type="non-terminal residue" evidence="16">
    <location>
        <position position="336"/>
    </location>
</feature>
<organism evidence="16 17">
    <name type="scientific">Genlisea aurea</name>
    <dbReference type="NCBI Taxonomy" id="192259"/>
    <lineage>
        <taxon>Eukaryota</taxon>
        <taxon>Viridiplantae</taxon>
        <taxon>Streptophyta</taxon>
        <taxon>Embryophyta</taxon>
        <taxon>Tracheophyta</taxon>
        <taxon>Spermatophyta</taxon>
        <taxon>Magnoliopsida</taxon>
        <taxon>eudicotyledons</taxon>
        <taxon>Gunneridae</taxon>
        <taxon>Pentapetalae</taxon>
        <taxon>asterids</taxon>
        <taxon>lamiids</taxon>
        <taxon>Lamiales</taxon>
        <taxon>Lentibulariaceae</taxon>
        <taxon>Genlisea</taxon>
    </lineage>
</organism>
<proteinExistence type="inferred from homology"/>
<dbReference type="Gene3D" id="2.160.20.10">
    <property type="entry name" value="Single-stranded right-handed beta-helix, Pectin lyase-like"/>
    <property type="match status" value="1"/>
</dbReference>
<keyword evidence="13" id="KW-0964">Secreted</keyword>
<feature type="transmembrane region" description="Helical" evidence="14">
    <location>
        <begin position="29"/>
        <end position="52"/>
    </location>
</feature>
<evidence type="ECO:0000256" key="8">
    <source>
        <dbReference type="ARBA" id="ARBA00023085"/>
    </source>
</evidence>
<evidence type="ECO:0000256" key="3">
    <source>
        <dbReference type="ARBA" id="ARBA00006027"/>
    </source>
</evidence>
<evidence type="ECO:0000256" key="10">
    <source>
        <dbReference type="ARBA" id="ARBA00023180"/>
    </source>
</evidence>
<comment type="function">
    <text evidence="13">Acts in the modification of cell walls via demethylesterification of cell wall pectin.</text>
</comment>
<evidence type="ECO:0000256" key="6">
    <source>
        <dbReference type="ARBA" id="ARBA00022512"/>
    </source>
</evidence>
<keyword evidence="14" id="KW-0472">Membrane</keyword>
<dbReference type="FunFam" id="1.20.140.40:FF:000010">
    <property type="entry name" value="Pectinesterase"/>
    <property type="match status" value="1"/>
</dbReference>
<comment type="subcellular location">
    <subcellularLocation>
        <location evidence="1 13">Secreted</location>
        <location evidence="1 13">Cell wall</location>
    </subcellularLocation>
</comment>
<evidence type="ECO:0000256" key="1">
    <source>
        <dbReference type="ARBA" id="ARBA00004191"/>
    </source>
</evidence>